<dbReference type="EMBL" id="SIXC01000005">
    <property type="protein sequence ID" value="TBH80456.1"/>
    <property type="molecule type" value="Genomic_DNA"/>
</dbReference>
<name>A0A6H3FCG6_9BACT</name>
<comment type="caution">
    <text evidence="1">The sequence shown here is derived from an EMBL/GenBank/DDBJ whole genome shotgun (WGS) entry which is preliminary data.</text>
</comment>
<gene>
    <name evidence="1" type="ORF">EB812_04725</name>
</gene>
<accession>A0A6H3FCG6</accession>
<sequence length="111" mass="11847">MNEYYVLEPEGAGVRFAPLPEGGPHVADHGAPPEGYTLTTRLGDPDLLHCAVYRRTDGPGGLFVLHDGDGRLCAALAESNLAYGLGLAHMGRLVADARYGADIFEDLDDHD</sequence>
<keyword evidence="2" id="KW-1185">Reference proteome</keyword>
<dbReference type="AlphaFoldDB" id="A0A6H3FCG6"/>
<evidence type="ECO:0000313" key="1">
    <source>
        <dbReference type="EMBL" id="TBH80456.1"/>
    </source>
</evidence>
<protein>
    <submittedName>
        <fullName evidence="1">Uncharacterized protein</fullName>
    </submittedName>
</protein>
<dbReference type="RefSeq" id="WP_130957886.1">
    <property type="nucleotide sequence ID" value="NZ_DBFBQU010000062.1"/>
</dbReference>
<proteinExistence type="predicted"/>
<evidence type="ECO:0000313" key="2">
    <source>
        <dbReference type="Proteomes" id="UP000292919"/>
    </source>
</evidence>
<organism evidence="1 2">
    <name type="scientific">Desulfovibrio legallii</name>
    <dbReference type="NCBI Taxonomy" id="571438"/>
    <lineage>
        <taxon>Bacteria</taxon>
        <taxon>Pseudomonadati</taxon>
        <taxon>Thermodesulfobacteriota</taxon>
        <taxon>Desulfovibrionia</taxon>
        <taxon>Desulfovibrionales</taxon>
        <taxon>Desulfovibrionaceae</taxon>
        <taxon>Desulfovibrio</taxon>
    </lineage>
</organism>
<dbReference type="Proteomes" id="UP000292919">
    <property type="component" value="Unassembled WGS sequence"/>
</dbReference>
<reference evidence="1 2" key="1">
    <citation type="submission" date="2018-12" db="EMBL/GenBank/DDBJ databases">
        <title>First genome draft of Desulfovibrio legallis sp. nov.</title>
        <authorList>
            <person name="Ben Dhia O."/>
            <person name="Najjari A."/>
            <person name="Ferjani R."/>
            <person name="Fhoula I."/>
            <person name="Fardeau M.-L."/>
            <person name="Boudabbous A."/>
            <person name="Ouzari H.I."/>
        </authorList>
    </citation>
    <scope>NUCLEOTIDE SEQUENCE [LARGE SCALE GENOMIC DNA]</scope>
    <source>
        <strain evidence="1 2">H1T</strain>
    </source>
</reference>